<evidence type="ECO:0000313" key="1">
    <source>
        <dbReference type="EMBL" id="SMG56746.1"/>
    </source>
</evidence>
<dbReference type="Proteomes" id="UP000193834">
    <property type="component" value="Unassembled WGS sequence"/>
</dbReference>
<accession>A0A1X7LS50</accession>
<name>A0A1X7LS50_9BACL</name>
<protein>
    <recommendedName>
        <fullName evidence="3">DUF2573 domain-containing protein</fullName>
    </recommendedName>
</protein>
<evidence type="ECO:0008006" key="3">
    <source>
        <dbReference type="Google" id="ProtNLM"/>
    </source>
</evidence>
<dbReference type="EMBL" id="FXAZ01000007">
    <property type="protein sequence ID" value="SMG56746.1"/>
    <property type="molecule type" value="Genomic_DNA"/>
</dbReference>
<evidence type="ECO:0000313" key="2">
    <source>
        <dbReference type="Proteomes" id="UP000193834"/>
    </source>
</evidence>
<dbReference type="RefSeq" id="WP_244903517.1">
    <property type="nucleotide sequence ID" value="NZ_FXAZ01000007.1"/>
</dbReference>
<dbReference type="AlphaFoldDB" id="A0A1X7LS50"/>
<reference evidence="1 2" key="1">
    <citation type="submission" date="2017-04" db="EMBL/GenBank/DDBJ databases">
        <authorList>
            <person name="Afonso C.L."/>
            <person name="Miller P.J."/>
            <person name="Scott M.A."/>
            <person name="Spackman E."/>
            <person name="Goraichik I."/>
            <person name="Dimitrov K.M."/>
            <person name="Suarez D.L."/>
            <person name="Swayne D.E."/>
        </authorList>
    </citation>
    <scope>NUCLEOTIDE SEQUENCE [LARGE SCALE GENOMIC DNA]</scope>
    <source>
        <strain evidence="1 2">11</strain>
    </source>
</reference>
<organism evidence="1 2">
    <name type="scientific">Paenibacillus aquistagni</name>
    <dbReference type="NCBI Taxonomy" id="1852522"/>
    <lineage>
        <taxon>Bacteria</taxon>
        <taxon>Bacillati</taxon>
        <taxon>Bacillota</taxon>
        <taxon>Bacilli</taxon>
        <taxon>Bacillales</taxon>
        <taxon>Paenibacillaceae</taxon>
        <taxon>Paenibacillus</taxon>
    </lineage>
</organism>
<dbReference type="STRING" id="1852522.SAMN06295960_4238"/>
<sequence>MQQPQDNQADAAFEGLLQKYTELLIGKDDAESIDMIQKWAVMNHIHKTMPNLMRHWNESHPEAKAEMKALFEQVKSLNEAHREAGK</sequence>
<dbReference type="InterPro" id="IPR020393">
    <property type="entry name" value="Uncharacterised_YusU"/>
</dbReference>
<gene>
    <name evidence="1" type="ORF">SAMN06295960_4238</name>
</gene>
<keyword evidence="2" id="KW-1185">Reference proteome</keyword>
<dbReference type="Pfam" id="PF10835">
    <property type="entry name" value="DUF2573"/>
    <property type="match status" value="1"/>
</dbReference>
<proteinExistence type="predicted"/>